<keyword evidence="11" id="KW-1185">Reference proteome</keyword>
<evidence type="ECO:0000313" key="11">
    <source>
        <dbReference type="Proteomes" id="UP000027138"/>
    </source>
</evidence>
<dbReference type="Gene3D" id="3.30.9.10">
    <property type="entry name" value="D-Amino Acid Oxidase, subunit A, domain 2"/>
    <property type="match status" value="1"/>
</dbReference>
<keyword evidence="4" id="KW-0560">Oxidoreductase</keyword>
<name>A0A067KS55_JATCU</name>
<dbReference type="Gene3D" id="3.50.50.60">
    <property type="entry name" value="FAD/NAD(P)-binding domain"/>
    <property type="match status" value="1"/>
</dbReference>
<evidence type="ECO:0000256" key="2">
    <source>
        <dbReference type="ARBA" id="ARBA00022630"/>
    </source>
</evidence>
<evidence type="ECO:0000256" key="6">
    <source>
        <dbReference type="ARBA" id="ARBA00037941"/>
    </source>
</evidence>
<dbReference type="OrthoDB" id="498204at2759"/>
<dbReference type="KEGG" id="jcu:105637120"/>
<comment type="catalytic activity">
    <reaction evidence="5">
        <text>(S)-2-hydroxyglutarate + A = 2-oxoglutarate + AH2</text>
        <dbReference type="Rhea" id="RHEA:21252"/>
        <dbReference type="ChEBI" id="CHEBI:13193"/>
        <dbReference type="ChEBI" id="CHEBI:16782"/>
        <dbReference type="ChEBI" id="CHEBI:16810"/>
        <dbReference type="ChEBI" id="CHEBI:17499"/>
        <dbReference type="EC" id="1.1.99.2"/>
    </reaction>
</comment>
<dbReference type="InterPro" id="IPR036188">
    <property type="entry name" value="FAD/NAD-bd_sf"/>
</dbReference>
<dbReference type="SUPFAM" id="SSF51905">
    <property type="entry name" value="FAD/NAD(P)-binding domain"/>
    <property type="match status" value="1"/>
</dbReference>
<evidence type="ECO:0000259" key="9">
    <source>
        <dbReference type="Pfam" id="PF01266"/>
    </source>
</evidence>
<comment type="cofactor">
    <cofactor evidence="1">
        <name>FAD</name>
        <dbReference type="ChEBI" id="CHEBI:57692"/>
    </cofactor>
</comment>
<accession>A0A067KS55</accession>
<dbReference type="Pfam" id="PF01266">
    <property type="entry name" value="DAO"/>
    <property type="match status" value="1"/>
</dbReference>
<evidence type="ECO:0000256" key="5">
    <source>
        <dbReference type="ARBA" id="ARBA00036066"/>
    </source>
</evidence>
<gene>
    <name evidence="10" type="ORF">JCGZ_11962</name>
</gene>
<evidence type="ECO:0000256" key="7">
    <source>
        <dbReference type="ARBA" id="ARBA00038878"/>
    </source>
</evidence>
<reference evidence="10 11" key="1">
    <citation type="journal article" date="2014" name="PLoS ONE">
        <title>Global Analysis of Gene Expression Profiles in Physic Nut (Jatropha curcas L.) Seedlings Exposed to Salt Stress.</title>
        <authorList>
            <person name="Zhang L."/>
            <person name="Zhang C."/>
            <person name="Wu P."/>
            <person name="Chen Y."/>
            <person name="Li M."/>
            <person name="Jiang H."/>
            <person name="Wu G."/>
        </authorList>
    </citation>
    <scope>NUCLEOTIDE SEQUENCE [LARGE SCALE GENOMIC DNA]</scope>
    <source>
        <strain evidence="11">cv. GZQX0401</strain>
        <tissue evidence="10">Young leaves</tissue>
    </source>
</reference>
<keyword evidence="2" id="KW-0285">Flavoprotein</keyword>
<dbReference type="Proteomes" id="UP000027138">
    <property type="component" value="Unassembled WGS sequence"/>
</dbReference>
<keyword evidence="3" id="KW-0274">FAD</keyword>
<evidence type="ECO:0000256" key="8">
    <source>
        <dbReference type="ARBA" id="ARBA00041137"/>
    </source>
</evidence>
<feature type="domain" description="FAD dependent oxidoreductase" evidence="9">
    <location>
        <begin position="36"/>
        <end position="419"/>
    </location>
</feature>
<protein>
    <recommendedName>
        <fullName evidence="8">L-2-hydroxyglutarate dehydrogenase, mitochondrial</fullName>
        <ecNumber evidence="7">1.1.99.2</ecNumber>
    </recommendedName>
</protein>
<dbReference type="AlphaFoldDB" id="A0A067KS55"/>
<sequence>MLKHTTGNLKRRLSTISNSNTLRLKALQVPKEKVECVVIGAGVVGVAVARELSLKGKEVLVLDSAPTFGTSTSSRNSQVIHAGIYYPPNSLKALFCVRGRNLLYSYCSKHGIPHKQTGKLIVATRSSEIPNLYHLMNRAAQNGVDGLRMLEGFEAMKMEPQLQCLKALFSPVSGIIDVHSLMLSLMGEAESHRTTFCYNSTVIAGHLEGNHLHLHVMGSNRLENWDEKFEVHPELILIPKLVVNSAGLSALPLARRFNGLPSNIIPPAYYARGCYFTLSNTSIPPFRHLIYPIPEDGGLGVHVTLDLDGQVKFGPDVDWIDGVDDISSFLDKYDYSVSANRSEIFYPEIRKYYPNLKDGSLELGYAGIRPKISGPGQSPVDFVIQGEEAHGVPGLVNLFGIESPGLTSSMAIAEYVANLN</sequence>
<evidence type="ECO:0000256" key="4">
    <source>
        <dbReference type="ARBA" id="ARBA00023002"/>
    </source>
</evidence>
<evidence type="ECO:0000313" key="10">
    <source>
        <dbReference type="EMBL" id="KDP34649.1"/>
    </source>
</evidence>
<evidence type="ECO:0000256" key="1">
    <source>
        <dbReference type="ARBA" id="ARBA00001974"/>
    </source>
</evidence>
<organism evidence="10 11">
    <name type="scientific">Jatropha curcas</name>
    <name type="common">Barbados nut</name>
    <dbReference type="NCBI Taxonomy" id="180498"/>
    <lineage>
        <taxon>Eukaryota</taxon>
        <taxon>Viridiplantae</taxon>
        <taxon>Streptophyta</taxon>
        <taxon>Embryophyta</taxon>
        <taxon>Tracheophyta</taxon>
        <taxon>Spermatophyta</taxon>
        <taxon>Magnoliopsida</taxon>
        <taxon>eudicotyledons</taxon>
        <taxon>Gunneridae</taxon>
        <taxon>Pentapetalae</taxon>
        <taxon>rosids</taxon>
        <taxon>fabids</taxon>
        <taxon>Malpighiales</taxon>
        <taxon>Euphorbiaceae</taxon>
        <taxon>Crotonoideae</taxon>
        <taxon>Jatropheae</taxon>
        <taxon>Jatropha</taxon>
    </lineage>
</organism>
<dbReference type="EMBL" id="KK914515">
    <property type="protein sequence ID" value="KDP34649.1"/>
    <property type="molecule type" value="Genomic_DNA"/>
</dbReference>
<dbReference type="PANTHER" id="PTHR43104">
    <property type="entry name" value="L-2-HYDROXYGLUTARATE DEHYDROGENASE, MITOCHONDRIAL"/>
    <property type="match status" value="1"/>
</dbReference>
<comment type="similarity">
    <text evidence="6">Belongs to the L2HGDH family.</text>
</comment>
<dbReference type="PANTHER" id="PTHR43104:SF4">
    <property type="entry name" value="L-2-HYDROXYGLUTARATE DEHYDROGENASE, MITOCHONDRIAL"/>
    <property type="match status" value="1"/>
</dbReference>
<dbReference type="GO" id="GO:0047545">
    <property type="term" value="F:(S)-2-hydroxyglutarate dehydrogenase activity"/>
    <property type="evidence" value="ECO:0007669"/>
    <property type="project" value="UniProtKB-EC"/>
</dbReference>
<evidence type="ECO:0000256" key="3">
    <source>
        <dbReference type="ARBA" id="ARBA00022827"/>
    </source>
</evidence>
<dbReference type="InterPro" id="IPR006076">
    <property type="entry name" value="FAD-dep_OxRdtase"/>
</dbReference>
<proteinExistence type="inferred from homology"/>
<dbReference type="STRING" id="180498.A0A067KS55"/>
<dbReference type="EC" id="1.1.99.2" evidence="7"/>